<evidence type="ECO:0000256" key="1">
    <source>
        <dbReference type="ARBA" id="ARBA00022741"/>
    </source>
</evidence>
<protein>
    <submittedName>
        <fullName evidence="3">Uncharacterized protein</fullName>
    </submittedName>
</protein>
<organism evidence="3 4">
    <name type="scientific">Petromyces alliaceus</name>
    <name type="common">Aspergillus alliaceus</name>
    <dbReference type="NCBI Taxonomy" id="209559"/>
    <lineage>
        <taxon>Eukaryota</taxon>
        <taxon>Fungi</taxon>
        <taxon>Dikarya</taxon>
        <taxon>Ascomycota</taxon>
        <taxon>Pezizomycotina</taxon>
        <taxon>Eurotiomycetes</taxon>
        <taxon>Eurotiomycetidae</taxon>
        <taxon>Eurotiales</taxon>
        <taxon>Aspergillaceae</taxon>
        <taxon>Aspergillus</taxon>
        <taxon>Aspergillus subgen. Circumdati</taxon>
    </lineage>
</organism>
<dbReference type="GO" id="GO:0016020">
    <property type="term" value="C:membrane"/>
    <property type="evidence" value="ECO:0007669"/>
    <property type="project" value="TreeGrafter"/>
</dbReference>
<evidence type="ECO:0000313" key="4">
    <source>
        <dbReference type="Proteomes" id="UP000541154"/>
    </source>
</evidence>
<name>A0A8H6A8B9_PETAA</name>
<dbReference type="InterPro" id="IPR050173">
    <property type="entry name" value="ABC_transporter_C-like"/>
</dbReference>
<keyword evidence="1" id="KW-0547">Nucleotide-binding</keyword>
<sequence length="246" mass="27040">MFLSGLDTVTEEHILLTVFGPSGILKARGEVVILCTNTIRHLPSADYIIALGSDSTIVEKGHFRELVPNHHYFRGLGLQAATNGIQALLTTKHSILSLRSTNRAEPWFCHVWYALWVSLQLPTIWVSYWSTGAFSHSKSFYIEIYALLQCLAMGTVLSEAAIGMLSIIRSSGSHLYGAALRTVISTPLSFLPQADTAIITNLFSQDMSLIDRELAQALINTPLQLWIAVEGAGSRSSMFLHHTGNV</sequence>
<keyword evidence="4" id="KW-1185">Reference proteome</keyword>
<dbReference type="PANTHER" id="PTHR24223:SF345">
    <property type="entry name" value="ABC MULTIDRUG TRANSPORTER (EUROFUNG)"/>
    <property type="match status" value="1"/>
</dbReference>
<accession>A0A8H6A8B9</accession>
<reference evidence="3 4" key="1">
    <citation type="submission" date="2019-04" db="EMBL/GenBank/DDBJ databases">
        <title>Aspergillus burnettii sp. nov., novel species from soil in southeast Queensland.</title>
        <authorList>
            <person name="Gilchrist C.L.M."/>
            <person name="Pitt J.I."/>
            <person name="Lange L."/>
            <person name="Lacey H.J."/>
            <person name="Vuong D."/>
            <person name="Midgley D.J."/>
            <person name="Greenfield P."/>
            <person name="Bradbury M."/>
            <person name="Lacey E."/>
            <person name="Busk P.K."/>
            <person name="Pilgaard B."/>
            <person name="Chooi Y.H."/>
            <person name="Piggott A.M."/>
        </authorList>
    </citation>
    <scope>NUCLEOTIDE SEQUENCE [LARGE SCALE GENOMIC DNA]</scope>
    <source>
        <strain evidence="3 4">FRR 5400</strain>
    </source>
</reference>
<dbReference type="AlphaFoldDB" id="A0A8H6A8B9"/>
<dbReference type="EMBL" id="SPNV01000048">
    <property type="protein sequence ID" value="KAF5863602.1"/>
    <property type="molecule type" value="Genomic_DNA"/>
</dbReference>
<evidence type="ECO:0000313" key="3">
    <source>
        <dbReference type="EMBL" id="KAF5863602.1"/>
    </source>
</evidence>
<keyword evidence="2" id="KW-0067">ATP-binding</keyword>
<proteinExistence type="predicted"/>
<comment type="caution">
    <text evidence="3">The sequence shown here is derived from an EMBL/GenBank/DDBJ whole genome shotgun (WGS) entry which is preliminary data.</text>
</comment>
<dbReference type="Proteomes" id="UP000541154">
    <property type="component" value="Unassembled WGS sequence"/>
</dbReference>
<dbReference type="GO" id="GO:0005524">
    <property type="term" value="F:ATP binding"/>
    <property type="evidence" value="ECO:0007669"/>
    <property type="project" value="UniProtKB-KW"/>
</dbReference>
<dbReference type="PANTHER" id="PTHR24223">
    <property type="entry name" value="ATP-BINDING CASSETTE SUB-FAMILY C"/>
    <property type="match status" value="1"/>
</dbReference>
<gene>
    <name evidence="3" type="ORF">ETB97_009696</name>
</gene>
<dbReference type="GO" id="GO:0042626">
    <property type="term" value="F:ATPase-coupled transmembrane transporter activity"/>
    <property type="evidence" value="ECO:0007669"/>
    <property type="project" value="TreeGrafter"/>
</dbReference>
<evidence type="ECO:0000256" key="2">
    <source>
        <dbReference type="ARBA" id="ARBA00022840"/>
    </source>
</evidence>